<dbReference type="PROSITE" id="PS00356">
    <property type="entry name" value="HTH_LACI_1"/>
    <property type="match status" value="1"/>
</dbReference>
<keyword evidence="3" id="KW-0804">Transcription</keyword>
<protein>
    <recommendedName>
        <fullName evidence="4">HTH lacI-type domain-containing protein</fullName>
    </recommendedName>
</protein>
<gene>
    <name evidence="5" type="ORF">DRJ04_08525</name>
</gene>
<evidence type="ECO:0000256" key="3">
    <source>
        <dbReference type="ARBA" id="ARBA00023163"/>
    </source>
</evidence>
<dbReference type="Pfam" id="PF13377">
    <property type="entry name" value="Peripla_BP_3"/>
    <property type="match status" value="1"/>
</dbReference>
<dbReference type="PANTHER" id="PTHR30146:SF24">
    <property type="entry name" value="XYLOSE OPERON REGULATORY PROTEIN"/>
    <property type="match status" value="1"/>
</dbReference>
<accession>A0A662DA21</accession>
<keyword evidence="1" id="KW-0805">Transcription regulation</keyword>
<proteinExistence type="predicted"/>
<name>A0A662DA21_UNCAE</name>
<sequence length="344" mass="38940">MNKTKLQDVAKKAGVSLATASNILNGKGQFSQDVKRRVLSVAKALGYRKNIYASSVARKSTSHIGILVHEDYEKAFEWDFIRHMLIQIESVITREGYYPVLIPVSLKQKKVEILKKINASGTGALFSIHYGNRELFTLLEDSGIPVIIINNSNYQDRFFSVCVDDFQGAYEGTLYLFNLGHKNLLYVEYFRPDIPSVVADRFIGFRKAVEEQGVNFTDENRITIDLYDMDSLFQKLKRVFLEAQQRPKPTAIFAHDDYLAARIIVVLNKLGLKVPEDVSIIAPGDTLDYNQPFIPRITTMRIDTEMLGKLAGEMMVQRLSGAINSIQVLKVKQHLIDRGSCRAL</sequence>
<reference evidence="5 6" key="1">
    <citation type="submission" date="2018-06" db="EMBL/GenBank/DDBJ databases">
        <title>Extensive metabolic versatility and redundancy in microbially diverse, dynamic hydrothermal sediments.</title>
        <authorList>
            <person name="Dombrowski N."/>
            <person name="Teske A."/>
            <person name="Baker B.J."/>
        </authorList>
    </citation>
    <scope>NUCLEOTIDE SEQUENCE [LARGE SCALE GENOMIC DNA]</scope>
    <source>
        <strain evidence="5">B3_G15</strain>
    </source>
</reference>
<dbReference type="Pfam" id="PF00356">
    <property type="entry name" value="LacI"/>
    <property type="match status" value="1"/>
</dbReference>
<dbReference type="CDD" id="cd06267">
    <property type="entry name" value="PBP1_LacI_sugar_binding-like"/>
    <property type="match status" value="1"/>
</dbReference>
<dbReference type="GO" id="GO:0003700">
    <property type="term" value="F:DNA-binding transcription factor activity"/>
    <property type="evidence" value="ECO:0007669"/>
    <property type="project" value="TreeGrafter"/>
</dbReference>
<evidence type="ECO:0000256" key="1">
    <source>
        <dbReference type="ARBA" id="ARBA00023015"/>
    </source>
</evidence>
<evidence type="ECO:0000313" key="5">
    <source>
        <dbReference type="EMBL" id="RLE11183.1"/>
    </source>
</evidence>
<dbReference type="Proteomes" id="UP000280417">
    <property type="component" value="Unassembled WGS sequence"/>
</dbReference>
<dbReference type="PANTHER" id="PTHR30146">
    <property type="entry name" value="LACI-RELATED TRANSCRIPTIONAL REPRESSOR"/>
    <property type="match status" value="1"/>
</dbReference>
<dbReference type="InterPro" id="IPR046335">
    <property type="entry name" value="LacI/GalR-like_sensor"/>
</dbReference>
<dbReference type="InterPro" id="IPR028082">
    <property type="entry name" value="Peripla_BP_I"/>
</dbReference>
<dbReference type="Gene3D" id="3.40.50.2300">
    <property type="match status" value="2"/>
</dbReference>
<evidence type="ECO:0000259" key="4">
    <source>
        <dbReference type="PROSITE" id="PS50932"/>
    </source>
</evidence>
<dbReference type="SUPFAM" id="SSF47413">
    <property type="entry name" value="lambda repressor-like DNA-binding domains"/>
    <property type="match status" value="1"/>
</dbReference>
<comment type="caution">
    <text evidence="5">The sequence shown here is derived from an EMBL/GenBank/DDBJ whole genome shotgun (WGS) entry which is preliminary data.</text>
</comment>
<evidence type="ECO:0000256" key="2">
    <source>
        <dbReference type="ARBA" id="ARBA00023125"/>
    </source>
</evidence>
<dbReference type="CDD" id="cd01392">
    <property type="entry name" value="HTH_LacI"/>
    <property type="match status" value="1"/>
</dbReference>
<dbReference type="Gene3D" id="1.10.260.40">
    <property type="entry name" value="lambda repressor-like DNA-binding domains"/>
    <property type="match status" value="1"/>
</dbReference>
<dbReference type="EMBL" id="QMQA01000277">
    <property type="protein sequence ID" value="RLE11183.1"/>
    <property type="molecule type" value="Genomic_DNA"/>
</dbReference>
<feature type="domain" description="HTH lacI-type" evidence="4">
    <location>
        <begin position="4"/>
        <end position="58"/>
    </location>
</feature>
<dbReference type="PROSITE" id="PS50932">
    <property type="entry name" value="HTH_LACI_2"/>
    <property type="match status" value="1"/>
</dbReference>
<dbReference type="AlphaFoldDB" id="A0A662DA21"/>
<keyword evidence="2" id="KW-0238">DNA-binding</keyword>
<dbReference type="InterPro" id="IPR010982">
    <property type="entry name" value="Lambda_DNA-bd_dom_sf"/>
</dbReference>
<organism evidence="5 6">
    <name type="scientific">Aerophobetes bacterium</name>
    <dbReference type="NCBI Taxonomy" id="2030807"/>
    <lineage>
        <taxon>Bacteria</taxon>
        <taxon>Candidatus Aerophobota</taxon>
    </lineage>
</organism>
<dbReference type="SUPFAM" id="SSF53822">
    <property type="entry name" value="Periplasmic binding protein-like I"/>
    <property type="match status" value="1"/>
</dbReference>
<dbReference type="SMART" id="SM00354">
    <property type="entry name" value="HTH_LACI"/>
    <property type="match status" value="1"/>
</dbReference>
<evidence type="ECO:0000313" key="6">
    <source>
        <dbReference type="Proteomes" id="UP000280417"/>
    </source>
</evidence>
<dbReference type="GO" id="GO:0000976">
    <property type="term" value="F:transcription cis-regulatory region binding"/>
    <property type="evidence" value="ECO:0007669"/>
    <property type="project" value="TreeGrafter"/>
</dbReference>
<dbReference type="InterPro" id="IPR000843">
    <property type="entry name" value="HTH_LacI"/>
</dbReference>